<dbReference type="PROSITE" id="PS51819">
    <property type="entry name" value="VOC"/>
    <property type="match status" value="1"/>
</dbReference>
<dbReference type="InterPro" id="IPR004360">
    <property type="entry name" value="Glyas_Fos-R_dOase_dom"/>
</dbReference>
<organism evidence="2 3">
    <name type="scientific">Actinoplanes regularis</name>
    <dbReference type="NCBI Taxonomy" id="52697"/>
    <lineage>
        <taxon>Bacteria</taxon>
        <taxon>Bacillati</taxon>
        <taxon>Actinomycetota</taxon>
        <taxon>Actinomycetes</taxon>
        <taxon>Micromonosporales</taxon>
        <taxon>Micromonosporaceae</taxon>
        <taxon>Actinoplanes</taxon>
    </lineage>
</organism>
<dbReference type="GO" id="GO:0051213">
    <property type="term" value="F:dioxygenase activity"/>
    <property type="evidence" value="ECO:0007669"/>
    <property type="project" value="UniProtKB-KW"/>
</dbReference>
<dbReference type="InterPro" id="IPR029068">
    <property type="entry name" value="Glyas_Bleomycin-R_OHBP_Dase"/>
</dbReference>
<dbReference type="InterPro" id="IPR037523">
    <property type="entry name" value="VOC_core"/>
</dbReference>
<protein>
    <submittedName>
        <fullName evidence="2">Glyoxalase/Bleomycin resistance protein/Dioxygenase superfamily protein</fullName>
    </submittedName>
</protein>
<keyword evidence="2" id="KW-0223">Dioxygenase</keyword>
<dbReference type="SUPFAM" id="SSF54593">
    <property type="entry name" value="Glyoxalase/Bleomycin resistance protein/Dihydroxybiphenyl dioxygenase"/>
    <property type="match status" value="1"/>
</dbReference>
<evidence type="ECO:0000313" key="3">
    <source>
        <dbReference type="Proteomes" id="UP000198415"/>
    </source>
</evidence>
<keyword evidence="3" id="KW-1185">Reference proteome</keyword>
<dbReference type="Pfam" id="PF00903">
    <property type="entry name" value="Glyoxalase"/>
    <property type="match status" value="1"/>
</dbReference>
<dbReference type="OrthoDB" id="2611891at2"/>
<dbReference type="Gene3D" id="3.10.180.10">
    <property type="entry name" value="2,3-Dihydroxybiphenyl 1,2-Dioxygenase, domain 1"/>
    <property type="match status" value="1"/>
</dbReference>
<dbReference type="Proteomes" id="UP000198415">
    <property type="component" value="Unassembled WGS sequence"/>
</dbReference>
<gene>
    <name evidence="2" type="ORF">SAMN06264365_11226</name>
</gene>
<feature type="domain" description="VOC" evidence="1">
    <location>
        <begin position="3"/>
        <end position="108"/>
    </location>
</feature>
<reference evidence="2 3" key="1">
    <citation type="submission" date="2017-06" db="EMBL/GenBank/DDBJ databases">
        <authorList>
            <person name="Kim H.J."/>
            <person name="Triplett B.A."/>
        </authorList>
    </citation>
    <scope>NUCLEOTIDE SEQUENCE [LARGE SCALE GENOMIC DNA]</scope>
    <source>
        <strain evidence="2 3">DSM 43151</strain>
    </source>
</reference>
<evidence type="ECO:0000313" key="2">
    <source>
        <dbReference type="EMBL" id="SNS22108.1"/>
    </source>
</evidence>
<sequence>MINGGHVILYSRDAEADRAFFRDVLGYPHVDAGGGWLIFKTPPGELAVHPADGPPAHEFYLMCDDLAETMAELSERGVEFSEPPSDRGWGLLTSIELPGGGRLGLYEPRHPVAHSLPDGR</sequence>
<name>A0A239CQT1_9ACTN</name>
<dbReference type="RefSeq" id="WP_089296130.1">
    <property type="nucleotide sequence ID" value="NZ_BOMU01000065.1"/>
</dbReference>
<accession>A0A239CQT1</accession>
<dbReference type="EMBL" id="FZNR01000012">
    <property type="protein sequence ID" value="SNS22108.1"/>
    <property type="molecule type" value="Genomic_DNA"/>
</dbReference>
<proteinExistence type="predicted"/>
<dbReference type="AlphaFoldDB" id="A0A239CQT1"/>
<evidence type="ECO:0000259" key="1">
    <source>
        <dbReference type="PROSITE" id="PS51819"/>
    </source>
</evidence>
<keyword evidence="2" id="KW-0560">Oxidoreductase</keyword>